<keyword evidence="4" id="KW-0808">Transferase</keyword>
<evidence type="ECO:0000256" key="2">
    <source>
        <dbReference type="ARBA" id="ARBA00005189"/>
    </source>
</evidence>
<gene>
    <name evidence="8" type="ORF">SAMN04488034_101702</name>
</gene>
<comment type="similarity">
    <text evidence="3">Belongs to the class-II pyridoxal-phosphate-dependent aminotransferase family. BioF subfamily.</text>
</comment>
<dbReference type="PROSITE" id="PS00599">
    <property type="entry name" value="AA_TRANSFER_CLASS_2"/>
    <property type="match status" value="1"/>
</dbReference>
<evidence type="ECO:0000313" key="8">
    <source>
        <dbReference type="EMBL" id="SEE50424.1"/>
    </source>
</evidence>
<evidence type="ECO:0000256" key="5">
    <source>
        <dbReference type="ARBA" id="ARBA00022898"/>
    </source>
</evidence>
<dbReference type="AlphaFoldDB" id="A0A1H5JD98"/>
<accession>A0A1H5JD98</accession>
<dbReference type="GO" id="GO:0030170">
    <property type="term" value="F:pyridoxal phosphate binding"/>
    <property type="evidence" value="ECO:0007669"/>
    <property type="project" value="InterPro"/>
</dbReference>
<proteinExistence type="inferred from homology"/>
<dbReference type="RefSeq" id="WP_093111744.1">
    <property type="nucleotide sequence ID" value="NZ_FNGG01000001.1"/>
</dbReference>
<evidence type="ECO:0000256" key="3">
    <source>
        <dbReference type="ARBA" id="ARBA00010008"/>
    </source>
</evidence>
<dbReference type="InterPro" id="IPR015424">
    <property type="entry name" value="PyrdxlP-dep_Trfase"/>
</dbReference>
<dbReference type="InterPro" id="IPR015421">
    <property type="entry name" value="PyrdxlP-dep_Trfase_major"/>
</dbReference>
<comment type="cofactor">
    <cofactor evidence="1 6">
        <name>pyridoxal 5'-phosphate</name>
        <dbReference type="ChEBI" id="CHEBI:597326"/>
    </cofactor>
</comment>
<evidence type="ECO:0000313" key="9">
    <source>
        <dbReference type="Proteomes" id="UP000199448"/>
    </source>
</evidence>
<dbReference type="InterPro" id="IPR001917">
    <property type="entry name" value="Aminotrans_II_pyridoxalP_BS"/>
</dbReference>
<dbReference type="GO" id="GO:0016740">
    <property type="term" value="F:transferase activity"/>
    <property type="evidence" value="ECO:0007669"/>
    <property type="project" value="UniProtKB-KW"/>
</dbReference>
<comment type="pathway">
    <text evidence="2">Lipid metabolism.</text>
</comment>
<reference evidence="8 9" key="1">
    <citation type="submission" date="2016-10" db="EMBL/GenBank/DDBJ databases">
        <authorList>
            <person name="de Groot N.N."/>
        </authorList>
    </citation>
    <scope>NUCLEOTIDE SEQUENCE [LARGE SCALE GENOMIC DNA]</scope>
    <source>
        <strain evidence="8 9">DSM 23553</strain>
    </source>
</reference>
<dbReference type="SUPFAM" id="SSF53383">
    <property type="entry name" value="PLP-dependent transferases"/>
    <property type="match status" value="1"/>
</dbReference>
<dbReference type="PANTHER" id="PTHR13693">
    <property type="entry name" value="CLASS II AMINOTRANSFERASE/8-AMINO-7-OXONONANOATE SYNTHASE"/>
    <property type="match status" value="1"/>
</dbReference>
<dbReference type="Pfam" id="PF00155">
    <property type="entry name" value="Aminotran_1_2"/>
    <property type="match status" value="1"/>
</dbReference>
<evidence type="ECO:0000259" key="7">
    <source>
        <dbReference type="Pfam" id="PF00155"/>
    </source>
</evidence>
<dbReference type="InterPro" id="IPR004839">
    <property type="entry name" value="Aminotransferase_I/II_large"/>
</dbReference>
<dbReference type="STRING" id="390640.SAMN04488034_101702"/>
<dbReference type="PANTHER" id="PTHR13693:SF77">
    <property type="entry name" value="8-AMINO-7-OXONONANOATE SYNTHASE"/>
    <property type="match status" value="1"/>
</dbReference>
<dbReference type="InterPro" id="IPR050087">
    <property type="entry name" value="AON_synthase_class-II"/>
</dbReference>
<dbReference type="EMBL" id="FNUG01000001">
    <property type="protein sequence ID" value="SEE50424.1"/>
    <property type="molecule type" value="Genomic_DNA"/>
</dbReference>
<dbReference type="Gene3D" id="3.40.640.10">
    <property type="entry name" value="Type I PLP-dependent aspartate aminotransferase-like (Major domain)"/>
    <property type="match status" value="1"/>
</dbReference>
<dbReference type="Proteomes" id="UP000199448">
    <property type="component" value="Unassembled WGS sequence"/>
</dbReference>
<dbReference type="Gene3D" id="3.90.1150.10">
    <property type="entry name" value="Aspartate Aminotransferase, domain 1"/>
    <property type="match status" value="1"/>
</dbReference>
<feature type="domain" description="Aminotransferase class I/classII large" evidence="7">
    <location>
        <begin position="29"/>
        <end position="376"/>
    </location>
</feature>
<evidence type="ECO:0000256" key="6">
    <source>
        <dbReference type="RuleBase" id="RU003693"/>
    </source>
</evidence>
<keyword evidence="5 6" id="KW-0663">Pyridoxal phosphate</keyword>
<name>A0A1H5JD98_9FLAO</name>
<organism evidence="8 9">
    <name type="scientific">Salinimicrobium catena</name>
    <dbReference type="NCBI Taxonomy" id="390640"/>
    <lineage>
        <taxon>Bacteria</taxon>
        <taxon>Pseudomonadati</taxon>
        <taxon>Bacteroidota</taxon>
        <taxon>Flavobacteriia</taxon>
        <taxon>Flavobacteriales</taxon>
        <taxon>Flavobacteriaceae</taxon>
        <taxon>Salinimicrobium</taxon>
    </lineage>
</organism>
<sequence>MHRFPLKLDKNLQLRKDANSFRKLGARERKIDLASNDYLGLTSSLSILEEVQRILKEKDLLKNGAGGSRLLTGNHLLYDLAETEVSDLFSSESALIFNSGYDANIGFFSSLPRRGDYIIYDELSHASIRDGIALSKAKAFKFKHNDLKDLEEKISRVKKDIFEGEIYVVTEAVFSMDGDMPDLNGLIEISEKYGCLPILDEAHAAGVIGENGKGSVTGLPLQEKIFARLVTFGKAFGAHGAAILGSNKLKDYLVNFSRSLIYTTAMPPHSVATIVAATRHLQGEGQQELEKLRSNIRFFTSEVIKNDLQERFIPSFSAIHSCIIPGNSEVKRIASALQAEGFDVKPILSPTVSEGKERLRFCLHSSNSEEELSAVVSLLARLIK</sequence>
<evidence type="ECO:0000256" key="4">
    <source>
        <dbReference type="ARBA" id="ARBA00022679"/>
    </source>
</evidence>
<keyword evidence="9" id="KW-1185">Reference proteome</keyword>
<evidence type="ECO:0000256" key="1">
    <source>
        <dbReference type="ARBA" id="ARBA00001933"/>
    </source>
</evidence>
<dbReference type="OrthoDB" id="9807157at2"/>
<protein>
    <submittedName>
        <fullName evidence="8">8-amino-7-oxononanoate synthase</fullName>
    </submittedName>
</protein>
<dbReference type="InterPro" id="IPR015422">
    <property type="entry name" value="PyrdxlP-dep_Trfase_small"/>
</dbReference>
<dbReference type="GO" id="GO:0009102">
    <property type="term" value="P:biotin biosynthetic process"/>
    <property type="evidence" value="ECO:0007669"/>
    <property type="project" value="TreeGrafter"/>
</dbReference>